<dbReference type="InterPro" id="IPR036881">
    <property type="entry name" value="Glyco_hydro_3_C_sf"/>
</dbReference>
<dbReference type="InterPro" id="IPR026891">
    <property type="entry name" value="Fn3-like"/>
</dbReference>
<name>A0A6A8KJV2_9FIRM</name>
<keyword evidence="3" id="KW-0812">Transmembrane</keyword>
<dbReference type="Pfam" id="PF00933">
    <property type="entry name" value="Glyco_hydro_3"/>
    <property type="match status" value="1"/>
</dbReference>
<comment type="caution">
    <text evidence="5">The sequence shown here is derived from an EMBL/GenBank/DDBJ whole genome shotgun (WGS) entry which is preliminary data.</text>
</comment>
<evidence type="ECO:0000256" key="1">
    <source>
        <dbReference type="ARBA" id="ARBA00005336"/>
    </source>
</evidence>
<evidence type="ECO:0000313" key="5">
    <source>
        <dbReference type="EMBL" id="MSC82138.1"/>
    </source>
</evidence>
<dbReference type="InterPro" id="IPR036962">
    <property type="entry name" value="Glyco_hydro_3_N_sf"/>
</dbReference>
<dbReference type="GO" id="GO:0004553">
    <property type="term" value="F:hydrolase activity, hydrolyzing O-glycosyl compounds"/>
    <property type="evidence" value="ECO:0007669"/>
    <property type="project" value="InterPro"/>
</dbReference>
<organism evidence="5 6">
    <name type="scientific">Faecalibacterium prausnitzii</name>
    <dbReference type="NCBI Taxonomy" id="853"/>
    <lineage>
        <taxon>Bacteria</taxon>
        <taxon>Bacillati</taxon>
        <taxon>Bacillota</taxon>
        <taxon>Clostridia</taxon>
        <taxon>Eubacteriales</taxon>
        <taxon>Oscillospiraceae</taxon>
        <taxon>Faecalibacterium</taxon>
    </lineage>
</organism>
<dbReference type="PANTHER" id="PTHR42715">
    <property type="entry name" value="BETA-GLUCOSIDASE"/>
    <property type="match status" value="1"/>
</dbReference>
<accession>A0A6A8KJV2</accession>
<dbReference type="InterPro" id="IPR013783">
    <property type="entry name" value="Ig-like_fold"/>
</dbReference>
<dbReference type="Pfam" id="PF01915">
    <property type="entry name" value="Glyco_hydro_3_C"/>
    <property type="match status" value="1"/>
</dbReference>
<evidence type="ECO:0000256" key="2">
    <source>
        <dbReference type="ARBA" id="ARBA00022801"/>
    </source>
</evidence>
<dbReference type="PRINTS" id="PR00133">
    <property type="entry name" value="GLHYDRLASE3"/>
</dbReference>
<proteinExistence type="inferred from homology"/>
<dbReference type="AlphaFoldDB" id="A0A6A8KJV2"/>
<gene>
    <name evidence="5" type="ORF">GKD85_15300</name>
</gene>
<sequence>MAKKSMVLRGLTALLTFVFSLSIVTGVTLEGYKSTIDTNLGTQSEKFVSESTDADPLYNKFTPSAEVLNEDGTGNSHALIQKAMNLNRQQAAEGAVLLKNENNALPLASGSKVTLLGIRSHVPLVGSSFGVKAWGGFINLEQALSQNKTDFANTITTSVNTNRQTGETTVGRTVSSWSGDEFEFEGAGYEINPTMVSIYEKLNETYNHANNESPAEVYDPGEPSLAEIAAVDSNYESSFAQYGDASIVVISRPSAESKDYLPGGIAEGLGADEPLALTTNERDIIETAKKASDKVIVLVNSATAVEIGDLKNDPDIDAILWIGFPGCYGMVGIADILCGRTSPSGGLPDIYPTYNMSAPAMQNMGKMYYTNTADVITRSGGLLSFTPGAYTIEAEGLYTGYRYYETRYADCVNGVGNAASPVGAYASSTEWNYDNEVAYGFGYGLSYTTFTQEIQGQPEISVNIDSETGAPQAYATFNVKVTNTGKVPGKTSVQIYGQAPYTEGGLEKVAIQLLNFEKSSELAPGASEIVSVKVDLQYIASYDMEHDNGDGTTGTYVLDPGTYYFAAGNGAHDALNNILVLQGADESKMVGTGSAAAAVAQEITEDLISRTAFSVSKTGEKISNQIPYADWNYYQPGEVTYLTRADWAGTFPKTYDQMTLTSEKLISDLNGNYYTIATDDDTSDIKWGENSNLMFYQMFGLDFDDPKWDELLDKMTLEEAQYLATYGGPSIPGVESIGTVETYMTENAGNGVAVNLNASKDTNAPWTIGADDPNGNWHPEVFANAPLVAASFNNELYKAVGEFVGEESLFVGIPILWGPGMNTHRQAYNGRNGEYYSEDPVLTGNAGMEFAIGALEYGLIAAPKHYAFNDQESERGGVSPYMTEQRAREIELRAYQIAFEATKYDTDDYDAGMRGLMTSFSKIGGVECTSSVGMNTNILKKEWGFKGYAVTDIYDDTDLYGAVLNSGVTCFDTRGISGFYGSTTLETDSTFATQVDGSSVSSTLLNGDANLQQHVKESAHNILYAMAHSNLMNRYNSTTRIVQSMTWWRAAYIALIAVSGVLTVACGAGYVFSVRKKSKKEVH</sequence>
<dbReference type="InterPro" id="IPR050288">
    <property type="entry name" value="Cellulose_deg_GH3"/>
</dbReference>
<feature type="domain" description="Fibronectin type III-like" evidence="4">
    <location>
        <begin position="491"/>
        <end position="571"/>
    </location>
</feature>
<keyword evidence="2" id="KW-0378">Hydrolase</keyword>
<dbReference type="Proteomes" id="UP000477010">
    <property type="component" value="Unassembled WGS sequence"/>
</dbReference>
<dbReference type="RefSeq" id="WP_154251642.1">
    <property type="nucleotide sequence ID" value="NZ_WKPZ01000040.1"/>
</dbReference>
<dbReference type="SUPFAM" id="SSF52279">
    <property type="entry name" value="Beta-D-glucan exohydrolase, C-terminal domain"/>
    <property type="match status" value="1"/>
</dbReference>
<dbReference type="PANTHER" id="PTHR42715:SF10">
    <property type="entry name" value="BETA-GLUCOSIDASE"/>
    <property type="match status" value="1"/>
</dbReference>
<dbReference type="Gene3D" id="2.60.40.10">
    <property type="entry name" value="Immunoglobulins"/>
    <property type="match status" value="1"/>
</dbReference>
<evidence type="ECO:0000313" key="6">
    <source>
        <dbReference type="Proteomes" id="UP000477010"/>
    </source>
</evidence>
<dbReference type="Gene3D" id="3.20.20.300">
    <property type="entry name" value="Glycoside hydrolase, family 3, N-terminal domain"/>
    <property type="match status" value="1"/>
</dbReference>
<dbReference type="EMBL" id="WKQE01000038">
    <property type="protein sequence ID" value="MSC82138.1"/>
    <property type="molecule type" value="Genomic_DNA"/>
</dbReference>
<dbReference type="InterPro" id="IPR001764">
    <property type="entry name" value="Glyco_hydro_3_N"/>
</dbReference>
<dbReference type="SUPFAM" id="SSF51445">
    <property type="entry name" value="(Trans)glycosidases"/>
    <property type="match status" value="1"/>
</dbReference>
<protein>
    <submittedName>
        <fullName evidence="5">Beta-glucosidase</fullName>
    </submittedName>
</protein>
<dbReference type="Pfam" id="PF14310">
    <property type="entry name" value="Fn3-like"/>
    <property type="match status" value="1"/>
</dbReference>
<keyword evidence="3" id="KW-1133">Transmembrane helix</keyword>
<dbReference type="GO" id="GO:0005975">
    <property type="term" value="P:carbohydrate metabolic process"/>
    <property type="evidence" value="ECO:0007669"/>
    <property type="project" value="InterPro"/>
</dbReference>
<keyword evidence="3" id="KW-0472">Membrane</keyword>
<dbReference type="InterPro" id="IPR002772">
    <property type="entry name" value="Glyco_hydro_3_C"/>
</dbReference>
<feature type="transmembrane region" description="Helical" evidence="3">
    <location>
        <begin position="1047"/>
        <end position="1072"/>
    </location>
</feature>
<dbReference type="SMART" id="SM01217">
    <property type="entry name" value="Fn3_like"/>
    <property type="match status" value="1"/>
</dbReference>
<comment type="similarity">
    <text evidence="1">Belongs to the glycosyl hydrolase 3 family.</text>
</comment>
<dbReference type="Gene3D" id="3.40.50.1700">
    <property type="entry name" value="Glycoside hydrolase family 3 C-terminal domain"/>
    <property type="match status" value="1"/>
</dbReference>
<evidence type="ECO:0000259" key="4">
    <source>
        <dbReference type="SMART" id="SM01217"/>
    </source>
</evidence>
<dbReference type="InterPro" id="IPR017853">
    <property type="entry name" value="GH"/>
</dbReference>
<reference evidence="5 6" key="1">
    <citation type="journal article" date="2019" name="Nat. Med.">
        <title>A library of human gut bacterial isolates paired with longitudinal multiomics data enables mechanistic microbiome research.</title>
        <authorList>
            <person name="Poyet M."/>
            <person name="Groussin M."/>
            <person name="Gibbons S.M."/>
            <person name="Avila-Pacheco J."/>
            <person name="Jiang X."/>
            <person name="Kearney S.M."/>
            <person name="Perrotta A.R."/>
            <person name="Berdy B."/>
            <person name="Zhao S."/>
            <person name="Lieberman T.D."/>
            <person name="Swanson P.K."/>
            <person name="Smith M."/>
            <person name="Roesemann S."/>
            <person name="Alexander J.E."/>
            <person name="Rich S.A."/>
            <person name="Livny J."/>
            <person name="Vlamakis H."/>
            <person name="Clish C."/>
            <person name="Bullock K."/>
            <person name="Deik A."/>
            <person name="Scott J."/>
            <person name="Pierce K.A."/>
            <person name="Xavier R.J."/>
            <person name="Alm E.J."/>
        </authorList>
    </citation>
    <scope>NUCLEOTIDE SEQUENCE [LARGE SCALE GENOMIC DNA]</scope>
    <source>
        <strain evidence="5 6">BIOML-B9</strain>
    </source>
</reference>
<evidence type="ECO:0000256" key="3">
    <source>
        <dbReference type="SAM" id="Phobius"/>
    </source>
</evidence>